<dbReference type="GeneID" id="25295481"/>
<dbReference type="AlphaFoldDB" id="A0A0D2FP06"/>
<feature type="region of interest" description="Disordered" evidence="1">
    <location>
        <begin position="113"/>
        <end position="132"/>
    </location>
</feature>
<evidence type="ECO:0000313" key="3">
    <source>
        <dbReference type="Proteomes" id="UP000053617"/>
    </source>
</evidence>
<protein>
    <submittedName>
        <fullName evidence="2">Uncharacterized protein</fullName>
    </submittedName>
</protein>
<gene>
    <name evidence="2" type="ORF">Z518_07410</name>
</gene>
<dbReference type="Proteomes" id="UP000053617">
    <property type="component" value="Unassembled WGS sequence"/>
</dbReference>
<dbReference type="HOGENOM" id="CLU_1918254_0_0_1"/>
<organism evidence="2 3">
    <name type="scientific">Rhinocladiella mackenziei CBS 650.93</name>
    <dbReference type="NCBI Taxonomy" id="1442369"/>
    <lineage>
        <taxon>Eukaryota</taxon>
        <taxon>Fungi</taxon>
        <taxon>Dikarya</taxon>
        <taxon>Ascomycota</taxon>
        <taxon>Pezizomycotina</taxon>
        <taxon>Eurotiomycetes</taxon>
        <taxon>Chaetothyriomycetidae</taxon>
        <taxon>Chaetothyriales</taxon>
        <taxon>Herpotrichiellaceae</taxon>
        <taxon>Rhinocladiella</taxon>
    </lineage>
</organism>
<name>A0A0D2FP06_9EURO</name>
<sequence>MSTDEQFTSFFRILLQLSPGDIDTIDNQLSNSEPSTGKSTVSSKTCRGSVHNMNTSKSHMDNTPPWHLRGGQSIWPRRDKYLYHGAPKATVVWEDRPKWEPYEQNTLKTMNFDKGNGELIGGGLGVTGPADS</sequence>
<evidence type="ECO:0000313" key="2">
    <source>
        <dbReference type="EMBL" id="KIX03857.1"/>
    </source>
</evidence>
<accession>A0A0D2FP06</accession>
<feature type="compositionally biased region" description="Polar residues" evidence="1">
    <location>
        <begin position="25"/>
        <end position="57"/>
    </location>
</feature>
<dbReference type="VEuPathDB" id="FungiDB:Z518_07410"/>
<feature type="region of interest" description="Disordered" evidence="1">
    <location>
        <begin position="25"/>
        <end position="67"/>
    </location>
</feature>
<keyword evidence="3" id="KW-1185">Reference proteome</keyword>
<reference evidence="2 3" key="1">
    <citation type="submission" date="2015-01" db="EMBL/GenBank/DDBJ databases">
        <title>The Genome Sequence of Rhinocladiella mackenzie CBS 650.93.</title>
        <authorList>
            <consortium name="The Broad Institute Genomics Platform"/>
            <person name="Cuomo C."/>
            <person name="de Hoog S."/>
            <person name="Gorbushina A."/>
            <person name="Stielow B."/>
            <person name="Teixiera M."/>
            <person name="Abouelleil A."/>
            <person name="Chapman S.B."/>
            <person name="Priest M."/>
            <person name="Young S.K."/>
            <person name="Wortman J."/>
            <person name="Nusbaum C."/>
            <person name="Birren B."/>
        </authorList>
    </citation>
    <scope>NUCLEOTIDE SEQUENCE [LARGE SCALE GENOMIC DNA]</scope>
    <source>
        <strain evidence="2 3">CBS 650.93</strain>
    </source>
</reference>
<proteinExistence type="predicted"/>
<dbReference type="EMBL" id="KN847479">
    <property type="protein sequence ID" value="KIX03857.1"/>
    <property type="molecule type" value="Genomic_DNA"/>
</dbReference>
<evidence type="ECO:0000256" key="1">
    <source>
        <dbReference type="SAM" id="MobiDB-lite"/>
    </source>
</evidence>
<dbReference type="RefSeq" id="XP_013270993.1">
    <property type="nucleotide sequence ID" value="XM_013415539.1"/>
</dbReference>